<dbReference type="CDD" id="cd01038">
    <property type="entry name" value="Endonuclease_DUF559"/>
    <property type="match status" value="1"/>
</dbReference>
<dbReference type="PANTHER" id="PTHR38590">
    <property type="entry name" value="BLL0828 PROTEIN"/>
    <property type="match status" value="1"/>
</dbReference>
<dbReference type="Gene3D" id="3.40.960.10">
    <property type="entry name" value="VSR Endonuclease"/>
    <property type="match status" value="1"/>
</dbReference>
<comment type="caution">
    <text evidence="2">The sequence shown here is derived from an EMBL/GenBank/DDBJ whole genome shotgun (WGS) entry which is preliminary data.</text>
</comment>
<gene>
    <name evidence="2" type="ORF">A2717_03690</name>
</gene>
<accession>A0A1F5N7Y7</accession>
<organism evidence="2 3">
    <name type="scientific">Candidatus Doudnabacteria bacterium RIFCSPHIGHO2_01_FULL_41_86</name>
    <dbReference type="NCBI Taxonomy" id="1817821"/>
    <lineage>
        <taxon>Bacteria</taxon>
        <taxon>Candidatus Doudnaibacteriota</taxon>
    </lineage>
</organism>
<proteinExistence type="predicted"/>
<dbReference type="PANTHER" id="PTHR38590:SF1">
    <property type="entry name" value="BLL0828 PROTEIN"/>
    <property type="match status" value="1"/>
</dbReference>
<dbReference type="InterPro" id="IPR011335">
    <property type="entry name" value="Restrct_endonuc-II-like"/>
</dbReference>
<dbReference type="InterPro" id="IPR047216">
    <property type="entry name" value="Endonuclease_DUF559_bact"/>
</dbReference>
<sequence length="119" mass="14537">MDYLYNKKEYKSRRQQLRNNMPQAEQILWYYLRGKNLKGYKFRRQYGIGNYILDFYCNELRLGIEVDGDSHFLDPKGNEYDKRREVFLESNQIRLLRFTNDEVRESIEGVIEKISRELP</sequence>
<feature type="domain" description="DUF559" evidence="1">
    <location>
        <begin position="10"/>
        <end position="118"/>
    </location>
</feature>
<reference evidence="2 3" key="1">
    <citation type="journal article" date="2016" name="Nat. Commun.">
        <title>Thousands of microbial genomes shed light on interconnected biogeochemical processes in an aquifer system.</title>
        <authorList>
            <person name="Anantharaman K."/>
            <person name="Brown C.T."/>
            <person name="Hug L.A."/>
            <person name="Sharon I."/>
            <person name="Castelle C.J."/>
            <person name="Probst A.J."/>
            <person name="Thomas B.C."/>
            <person name="Singh A."/>
            <person name="Wilkins M.J."/>
            <person name="Karaoz U."/>
            <person name="Brodie E.L."/>
            <person name="Williams K.H."/>
            <person name="Hubbard S.S."/>
            <person name="Banfield J.F."/>
        </authorList>
    </citation>
    <scope>NUCLEOTIDE SEQUENCE [LARGE SCALE GENOMIC DNA]</scope>
</reference>
<name>A0A1F5N7Y7_9BACT</name>
<dbReference type="EMBL" id="MFEH01000005">
    <property type="protein sequence ID" value="OGE73708.1"/>
    <property type="molecule type" value="Genomic_DNA"/>
</dbReference>
<dbReference type="InterPro" id="IPR007569">
    <property type="entry name" value="DUF559"/>
</dbReference>
<dbReference type="AlphaFoldDB" id="A0A1F5N7Y7"/>
<dbReference type="Proteomes" id="UP000177610">
    <property type="component" value="Unassembled WGS sequence"/>
</dbReference>
<dbReference type="Pfam" id="PF04480">
    <property type="entry name" value="DUF559"/>
    <property type="match status" value="1"/>
</dbReference>
<evidence type="ECO:0000313" key="3">
    <source>
        <dbReference type="Proteomes" id="UP000177610"/>
    </source>
</evidence>
<evidence type="ECO:0000259" key="1">
    <source>
        <dbReference type="Pfam" id="PF04480"/>
    </source>
</evidence>
<evidence type="ECO:0000313" key="2">
    <source>
        <dbReference type="EMBL" id="OGE73708.1"/>
    </source>
</evidence>
<protein>
    <recommendedName>
        <fullName evidence="1">DUF559 domain-containing protein</fullName>
    </recommendedName>
</protein>
<dbReference type="SUPFAM" id="SSF52980">
    <property type="entry name" value="Restriction endonuclease-like"/>
    <property type="match status" value="1"/>
</dbReference>
<dbReference type="STRING" id="1817821.A2717_03690"/>